<name>A0A6S6SIM0_9BACT</name>
<evidence type="ECO:0000256" key="3">
    <source>
        <dbReference type="ARBA" id="ARBA00022723"/>
    </source>
</evidence>
<keyword evidence="4" id="KW-0378">Hydrolase</keyword>
<keyword evidence="6" id="KW-0224">Dipeptidase</keyword>
<keyword evidence="2" id="KW-0645">Protease</keyword>
<evidence type="ECO:0000313" key="9">
    <source>
        <dbReference type="EMBL" id="CAA6802658.1"/>
    </source>
</evidence>
<comment type="catalytic activity">
    <reaction evidence="1">
        <text>D-alanyl-D-alanine + H2O = 2 D-alanine</text>
        <dbReference type="Rhea" id="RHEA:20661"/>
        <dbReference type="ChEBI" id="CHEBI:15377"/>
        <dbReference type="ChEBI" id="CHEBI:57416"/>
        <dbReference type="ChEBI" id="CHEBI:57822"/>
        <dbReference type="EC" id="3.4.13.22"/>
    </reaction>
</comment>
<keyword evidence="8" id="KW-0961">Cell wall biogenesis/degradation</keyword>
<protein>
    <submittedName>
        <fullName evidence="9">D-alanyl-D-alanine dipeptidase</fullName>
    </submittedName>
</protein>
<accession>A0A6S6SIM0</accession>
<dbReference type="InterPro" id="IPR000755">
    <property type="entry name" value="A_A_dipeptidase"/>
</dbReference>
<keyword evidence="7" id="KW-0482">Metalloprotease</keyword>
<evidence type="ECO:0000256" key="5">
    <source>
        <dbReference type="ARBA" id="ARBA00022833"/>
    </source>
</evidence>
<dbReference type="AlphaFoldDB" id="A0A6S6SIM0"/>
<dbReference type="Pfam" id="PF01427">
    <property type="entry name" value="Peptidase_M15"/>
    <property type="match status" value="1"/>
</dbReference>
<evidence type="ECO:0000256" key="7">
    <source>
        <dbReference type="ARBA" id="ARBA00023049"/>
    </source>
</evidence>
<dbReference type="EMBL" id="CACVAU010000008">
    <property type="protein sequence ID" value="CAA6802658.1"/>
    <property type="molecule type" value="Genomic_DNA"/>
</dbReference>
<evidence type="ECO:0000256" key="1">
    <source>
        <dbReference type="ARBA" id="ARBA00001362"/>
    </source>
</evidence>
<evidence type="ECO:0000256" key="8">
    <source>
        <dbReference type="ARBA" id="ARBA00023316"/>
    </source>
</evidence>
<dbReference type="SUPFAM" id="SSF55166">
    <property type="entry name" value="Hedgehog/DD-peptidase"/>
    <property type="match status" value="1"/>
</dbReference>
<dbReference type="PANTHER" id="PTHR43126">
    <property type="entry name" value="D-ALANYL-D-ALANINE DIPEPTIDASE"/>
    <property type="match status" value="1"/>
</dbReference>
<proteinExistence type="predicted"/>
<dbReference type="GO" id="GO:0046872">
    <property type="term" value="F:metal ion binding"/>
    <property type="evidence" value="ECO:0007669"/>
    <property type="project" value="UniProtKB-KW"/>
</dbReference>
<sequence length="240" mass="28673">MHLEKVYEKLEQEFIKCRDLKDISIKESNENFISLSKLTHRHIKIRYEKLDMLNHFNGEMIVRQSVGQKLINIANHLQNNYAHLALIIVYGYRTDEIQKKYFFKYLRIIEDDYPWIENKDELHELVHMGVACPDVAGHPTGGAVDIAIYDLNTKEYLDMGAKILDYTNSKKSYTYSPEIDQQHHNNRMFLKTLMENEDFAPYLGEWWHFSYGDREWAKYYNKPFALYQQVPHEEVIVKEN</sequence>
<evidence type="ECO:0000256" key="6">
    <source>
        <dbReference type="ARBA" id="ARBA00022997"/>
    </source>
</evidence>
<dbReference type="GO" id="GO:0071555">
    <property type="term" value="P:cell wall organization"/>
    <property type="evidence" value="ECO:0007669"/>
    <property type="project" value="UniProtKB-KW"/>
</dbReference>
<dbReference type="InterPro" id="IPR009045">
    <property type="entry name" value="Zn_M74/Hedgehog-like"/>
</dbReference>
<organism evidence="9">
    <name type="scientific">uncultured Sulfurovum sp</name>
    <dbReference type="NCBI Taxonomy" id="269237"/>
    <lineage>
        <taxon>Bacteria</taxon>
        <taxon>Pseudomonadati</taxon>
        <taxon>Campylobacterota</taxon>
        <taxon>Epsilonproteobacteria</taxon>
        <taxon>Campylobacterales</taxon>
        <taxon>Sulfurovaceae</taxon>
        <taxon>Sulfurovum</taxon>
        <taxon>environmental samples</taxon>
    </lineage>
</organism>
<gene>
    <name evidence="9" type="ORF">HELGO_WM10706</name>
</gene>
<dbReference type="Gene3D" id="3.30.1380.10">
    <property type="match status" value="1"/>
</dbReference>
<dbReference type="GO" id="GO:0160237">
    <property type="term" value="F:D-Ala-D-Ala dipeptidase activity"/>
    <property type="evidence" value="ECO:0007669"/>
    <property type="project" value="UniProtKB-EC"/>
</dbReference>
<keyword evidence="3" id="KW-0479">Metal-binding</keyword>
<evidence type="ECO:0000256" key="2">
    <source>
        <dbReference type="ARBA" id="ARBA00022670"/>
    </source>
</evidence>
<dbReference type="GO" id="GO:0008237">
    <property type="term" value="F:metallopeptidase activity"/>
    <property type="evidence" value="ECO:0007669"/>
    <property type="project" value="UniProtKB-KW"/>
</dbReference>
<dbReference type="GO" id="GO:0006508">
    <property type="term" value="P:proteolysis"/>
    <property type="evidence" value="ECO:0007669"/>
    <property type="project" value="UniProtKB-KW"/>
</dbReference>
<reference evidence="9" key="1">
    <citation type="submission" date="2020-01" db="EMBL/GenBank/DDBJ databases">
        <authorList>
            <person name="Meier V. D."/>
            <person name="Meier V D."/>
        </authorList>
    </citation>
    <scope>NUCLEOTIDE SEQUENCE</scope>
    <source>
        <strain evidence="9">HLG_WM_MAG_05</strain>
    </source>
</reference>
<evidence type="ECO:0000256" key="4">
    <source>
        <dbReference type="ARBA" id="ARBA00022801"/>
    </source>
</evidence>
<keyword evidence="5" id="KW-0862">Zinc</keyword>